<accession>A0A2R6WW15</accession>
<dbReference type="EMBL" id="KZ772725">
    <property type="protein sequence ID" value="PTQ38045.1"/>
    <property type="molecule type" value="Genomic_DNA"/>
</dbReference>
<dbReference type="AlphaFoldDB" id="A0A2R6WW15"/>
<feature type="domain" description="AP2/ERF" evidence="9">
    <location>
        <begin position="10"/>
        <end position="67"/>
    </location>
</feature>
<evidence type="ECO:0000256" key="6">
    <source>
        <dbReference type="ARBA" id="ARBA00023163"/>
    </source>
</evidence>
<evidence type="ECO:0000256" key="2">
    <source>
        <dbReference type="ARBA" id="ARBA00023015"/>
    </source>
</evidence>
<dbReference type="Pfam" id="PF00847">
    <property type="entry name" value="AP2"/>
    <property type="match status" value="1"/>
</dbReference>
<evidence type="ECO:0000313" key="11">
    <source>
        <dbReference type="Proteomes" id="UP000244005"/>
    </source>
</evidence>
<evidence type="ECO:0000313" key="10">
    <source>
        <dbReference type="EMBL" id="PTQ38045.1"/>
    </source>
</evidence>
<evidence type="ECO:0000256" key="4">
    <source>
        <dbReference type="ARBA" id="ARBA00023125"/>
    </source>
</evidence>
<organism evidence="10 11">
    <name type="scientific">Marchantia polymorpha</name>
    <name type="common">Common liverwort</name>
    <name type="synonym">Marchantia aquatica</name>
    <dbReference type="NCBI Taxonomy" id="3197"/>
    <lineage>
        <taxon>Eukaryota</taxon>
        <taxon>Viridiplantae</taxon>
        <taxon>Streptophyta</taxon>
        <taxon>Embryophyta</taxon>
        <taxon>Marchantiophyta</taxon>
        <taxon>Marchantiopsida</taxon>
        <taxon>Marchantiidae</taxon>
        <taxon>Marchantiales</taxon>
        <taxon>Marchantiaceae</taxon>
        <taxon>Marchantia</taxon>
    </lineage>
</organism>
<evidence type="ECO:0000259" key="9">
    <source>
        <dbReference type="PROSITE" id="PS51032"/>
    </source>
</evidence>
<dbReference type="Gene3D" id="3.30.730.10">
    <property type="entry name" value="AP2/ERF domain"/>
    <property type="match status" value="1"/>
</dbReference>
<dbReference type="PROSITE" id="PS51032">
    <property type="entry name" value="AP2_ERF"/>
    <property type="match status" value="1"/>
</dbReference>
<dbReference type="SUPFAM" id="SSF54171">
    <property type="entry name" value="DNA-binding domain"/>
    <property type="match status" value="1"/>
</dbReference>
<dbReference type="InterPro" id="IPR036955">
    <property type="entry name" value="AP2/ERF_dom_sf"/>
</dbReference>
<dbReference type="GO" id="GO:0003700">
    <property type="term" value="F:DNA-binding transcription factor activity"/>
    <property type="evidence" value="ECO:0007669"/>
    <property type="project" value="InterPro"/>
</dbReference>
<proteinExistence type="inferred from homology"/>
<keyword evidence="11" id="KW-1185">Reference proteome</keyword>
<reference evidence="11" key="1">
    <citation type="journal article" date="2017" name="Cell">
        <title>Insights into land plant evolution garnered from the Marchantia polymorpha genome.</title>
        <authorList>
            <person name="Bowman J.L."/>
            <person name="Kohchi T."/>
            <person name="Yamato K.T."/>
            <person name="Jenkins J."/>
            <person name="Shu S."/>
            <person name="Ishizaki K."/>
            <person name="Yamaoka S."/>
            <person name="Nishihama R."/>
            <person name="Nakamura Y."/>
            <person name="Berger F."/>
            <person name="Adam C."/>
            <person name="Aki S.S."/>
            <person name="Althoff F."/>
            <person name="Araki T."/>
            <person name="Arteaga-Vazquez M.A."/>
            <person name="Balasubrmanian S."/>
            <person name="Barry K."/>
            <person name="Bauer D."/>
            <person name="Boehm C.R."/>
            <person name="Briginshaw L."/>
            <person name="Caballero-Perez J."/>
            <person name="Catarino B."/>
            <person name="Chen F."/>
            <person name="Chiyoda S."/>
            <person name="Chovatia M."/>
            <person name="Davies K.M."/>
            <person name="Delmans M."/>
            <person name="Demura T."/>
            <person name="Dierschke T."/>
            <person name="Dolan L."/>
            <person name="Dorantes-Acosta A.E."/>
            <person name="Eklund D.M."/>
            <person name="Florent S.N."/>
            <person name="Flores-Sandoval E."/>
            <person name="Fujiyama A."/>
            <person name="Fukuzawa H."/>
            <person name="Galik B."/>
            <person name="Grimanelli D."/>
            <person name="Grimwood J."/>
            <person name="Grossniklaus U."/>
            <person name="Hamada T."/>
            <person name="Haseloff J."/>
            <person name="Hetherington A.J."/>
            <person name="Higo A."/>
            <person name="Hirakawa Y."/>
            <person name="Hundley H.N."/>
            <person name="Ikeda Y."/>
            <person name="Inoue K."/>
            <person name="Inoue S.I."/>
            <person name="Ishida S."/>
            <person name="Jia Q."/>
            <person name="Kakita M."/>
            <person name="Kanazawa T."/>
            <person name="Kawai Y."/>
            <person name="Kawashima T."/>
            <person name="Kennedy M."/>
            <person name="Kinose K."/>
            <person name="Kinoshita T."/>
            <person name="Kohara Y."/>
            <person name="Koide E."/>
            <person name="Komatsu K."/>
            <person name="Kopischke S."/>
            <person name="Kubo M."/>
            <person name="Kyozuka J."/>
            <person name="Lagercrantz U."/>
            <person name="Lin S.S."/>
            <person name="Lindquist E."/>
            <person name="Lipzen A.M."/>
            <person name="Lu C.W."/>
            <person name="De Luna E."/>
            <person name="Martienssen R.A."/>
            <person name="Minamino N."/>
            <person name="Mizutani M."/>
            <person name="Mizutani M."/>
            <person name="Mochizuki N."/>
            <person name="Monte I."/>
            <person name="Mosher R."/>
            <person name="Nagasaki H."/>
            <person name="Nakagami H."/>
            <person name="Naramoto S."/>
            <person name="Nishitani K."/>
            <person name="Ohtani M."/>
            <person name="Okamoto T."/>
            <person name="Okumura M."/>
            <person name="Phillips J."/>
            <person name="Pollak B."/>
            <person name="Reinders A."/>
            <person name="Rovekamp M."/>
            <person name="Sano R."/>
            <person name="Sawa S."/>
            <person name="Schmid M.W."/>
            <person name="Shirakawa M."/>
            <person name="Solano R."/>
            <person name="Spunde A."/>
            <person name="Suetsugu N."/>
            <person name="Sugano S."/>
            <person name="Sugiyama A."/>
            <person name="Sun R."/>
            <person name="Suzuki Y."/>
            <person name="Takenaka M."/>
            <person name="Takezawa D."/>
            <person name="Tomogane H."/>
            <person name="Tsuzuki M."/>
            <person name="Ueda T."/>
            <person name="Umeda M."/>
            <person name="Ward J.M."/>
            <person name="Watanabe Y."/>
            <person name="Yazaki K."/>
            <person name="Yokoyama R."/>
            <person name="Yoshitake Y."/>
            <person name="Yotsui I."/>
            <person name="Zachgo S."/>
            <person name="Schmutz J."/>
        </authorList>
    </citation>
    <scope>NUCLEOTIDE SEQUENCE [LARGE SCALE GENOMIC DNA]</scope>
    <source>
        <strain evidence="11">Tak-1</strain>
    </source>
</reference>
<dbReference type="PANTHER" id="PTHR31241">
    <property type="entry name" value="DEHYDRATION-RESPONSIVE ELEMENT-BINDING PROTEIN 2C"/>
    <property type="match status" value="1"/>
</dbReference>
<name>A0A2R6WW15_MARPO</name>
<comment type="subcellular location">
    <subcellularLocation>
        <location evidence="1">Nucleus</location>
    </subcellularLocation>
</comment>
<dbReference type="Gramene" id="Mp6g06870.1">
    <property type="protein sequence ID" value="Mp6g06870.1.cds1"/>
    <property type="gene ID" value="Mp6g06870"/>
</dbReference>
<dbReference type="Proteomes" id="UP000244005">
    <property type="component" value="Unassembled WGS sequence"/>
</dbReference>
<dbReference type="OrthoDB" id="1933652at2759"/>
<dbReference type="GO" id="GO:0003677">
    <property type="term" value="F:DNA binding"/>
    <property type="evidence" value="ECO:0007669"/>
    <property type="project" value="UniProtKB-KW"/>
</dbReference>
<evidence type="ECO:0000256" key="3">
    <source>
        <dbReference type="ARBA" id="ARBA00023016"/>
    </source>
</evidence>
<evidence type="ECO:0000256" key="7">
    <source>
        <dbReference type="ARBA" id="ARBA00023242"/>
    </source>
</evidence>
<keyword evidence="5" id="KW-0010">Activator</keyword>
<dbReference type="InterPro" id="IPR016177">
    <property type="entry name" value="DNA-bd_dom_sf"/>
</dbReference>
<keyword evidence="7" id="KW-0539">Nucleus</keyword>
<dbReference type="GO" id="GO:0005634">
    <property type="term" value="C:nucleus"/>
    <property type="evidence" value="ECO:0007669"/>
    <property type="project" value="UniProtKB-SubCell"/>
</dbReference>
<sequence length="98" mass="11117">MTIPDIGGCEYKGVRQRTWGMWVAEIRNPHTKKREWLGSYRTKEEAAAAYQRSEHKFSTTSLPFNPLFSVRGLTIGKIAQEFSTTSDPLISVPGQKKD</sequence>
<protein>
    <recommendedName>
        <fullName evidence="9">AP2/ERF domain-containing protein</fullName>
    </recommendedName>
</protein>
<keyword evidence="2" id="KW-0805">Transcription regulation</keyword>
<gene>
    <name evidence="10" type="ORF">MARPO_0053s0002</name>
</gene>
<dbReference type="InterPro" id="IPR001471">
    <property type="entry name" value="AP2/ERF_dom"/>
</dbReference>
<evidence type="ECO:0000256" key="5">
    <source>
        <dbReference type="ARBA" id="ARBA00023159"/>
    </source>
</evidence>
<keyword evidence="6" id="KW-0804">Transcription</keyword>
<keyword evidence="3" id="KW-0346">Stress response</keyword>
<dbReference type="SMR" id="A0A2R6WW15"/>
<dbReference type="SMART" id="SM00380">
    <property type="entry name" value="AP2"/>
    <property type="match status" value="1"/>
</dbReference>
<keyword evidence="4" id="KW-0238">DNA-binding</keyword>
<evidence type="ECO:0000256" key="8">
    <source>
        <dbReference type="ARBA" id="ARBA00024343"/>
    </source>
</evidence>
<comment type="similarity">
    <text evidence="8">Belongs to the AP2/ERF transcription factor family. ERF subfamily.</text>
</comment>
<dbReference type="PRINTS" id="PR00367">
    <property type="entry name" value="ETHRSPELEMNT"/>
</dbReference>
<evidence type="ECO:0000256" key="1">
    <source>
        <dbReference type="ARBA" id="ARBA00004123"/>
    </source>
</evidence>
<dbReference type="CDD" id="cd00018">
    <property type="entry name" value="AP2"/>
    <property type="match status" value="1"/>
</dbReference>
<dbReference type="PANTHER" id="PTHR31241:SF62">
    <property type="entry name" value="DEHYDRATION-RESPONSIVE ELEMENT-BINDING PROTEIN 2D"/>
    <property type="match status" value="1"/>
</dbReference>